<accession>A0A921F1Y5</accession>
<comment type="caution">
    <text evidence="6">The sequence shown here is derived from an EMBL/GenBank/DDBJ whole genome shotgun (WGS) entry which is preliminary data.</text>
</comment>
<dbReference type="PANTHER" id="PTHR33371:SF18">
    <property type="entry name" value="MCE-FAMILY PROTEIN MCE3C"/>
    <property type="match status" value="1"/>
</dbReference>
<dbReference type="InterPro" id="IPR052336">
    <property type="entry name" value="MlaD_Phospholipid_Transporter"/>
</dbReference>
<dbReference type="InterPro" id="IPR003399">
    <property type="entry name" value="Mce/MlaD"/>
</dbReference>
<evidence type="ECO:0000313" key="6">
    <source>
        <dbReference type="EMBL" id="HJE89905.1"/>
    </source>
</evidence>
<organism evidence="6 7">
    <name type="scientific">Dietzia timorensis</name>
    <dbReference type="NCBI Taxonomy" id="499555"/>
    <lineage>
        <taxon>Bacteria</taxon>
        <taxon>Bacillati</taxon>
        <taxon>Actinomycetota</taxon>
        <taxon>Actinomycetes</taxon>
        <taxon>Mycobacteriales</taxon>
        <taxon>Dietziaceae</taxon>
        <taxon>Dietzia</taxon>
    </lineage>
</organism>
<dbReference type="RefSeq" id="WP_303910673.1">
    <property type="nucleotide sequence ID" value="NZ_DYXM01000055.1"/>
</dbReference>
<feature type="compositionally biased region" description="Basic residues" evidence="2">
    <location>
        <begin position="16"/>
        <end position="26"/>
    </location>
</feature>
<dbReference type="PRINTS" id="PR01782">
    <property type="entry name" value="MCEVIRFACTOR"/>
</dbReference>
<evidence type="ECO:0000256" key="1">
    <source>
        <dbReference type="SAM" id="Coils"/>
    </source>
</evidence>
<feature type="coiled-coil region" evidence="1">
    <location>
        <begin position="203"/>
        <end position="230"/>
    </location>
</feature>
<dbReference type="InterPro" id="IPR024516">
    <property type="entry name" value="Mce_C"/>
</dbReference>
<feature type="region of interest" description="Disordered" evidence="2">
    <location>
        <begin position="1"/>
        <end position="26"/>
    </location>
</feature>
<feature type="compositionally biased region" description="Basic and acidic residues" evidence="2">
    <location>
        <begin position="1"/>
        <end position="15"/>
    </location>
</feature>
<reference evidence="6" key="2">
    <citation type="submission" date="2021-09" db="EMBL/GenBank/DDBJ databases">
        <authorList>
            <person name="Gilroy R."/>
        </authorList>
    </citation>
    <scope>NUCLEOTIDE SEQUENCE</scope>
    <source>
        <strain evidence="6">ChiGjej1B1-18357</strain>
    </source>
</reference>
<dbReference type="NCBIfam" id="TIGR00996">
    <property type="entry name" value="Mtu_fam_mce"/>
    <property type="match status" value="1"/>
</dbReference>
<keyword evidence="3" id="KW-0812">Transmembrane</keyword>
<proteinExistence type="predicted"/>
<dbReference type="InterPro" id="IPR005693">
    <property type="entry name" value="Mce"/>
</dbReference>
<evidence type="ECO:0000256" key="3">
    <source>
        <dbReference type="SAM" id="Phobius"/>
    </source>
</evidence>
<feature type="transmembrane region" description="Helical" evidence="3">
    <location>
        <begin position="35"/>
        <end position="54"/>
    </location>
</feature>
<dbReference type="EMBL" id="DYXM01000055">
    <property type="protein sequence ID" value="HJE89905.1"/>
    <property type="molecule type" value="Genomic_DNA"/>
</dbReference>
<sequence length="390" mass="42317">MAAKKDSGAAENHEIHKVRKAPKGGRRFRDRDPRWIGILGVAICALLIFVSTTYNKVGWIMGTHDATAYVADAAGLKSGDEVHVAGMRVGTVRDLKIESGAVRVDFDIDRDVELGADTRAQIKTESLLGRRALAVFSGGSGELPDRTIPLDRTSTPYALTDALGDVSKTVEELDTDQVSEALDQISETMDAAGPEVRGALDGITRLSRTLNDRDEELKELLRKASEATDVLGKRSDQFSQLIADGNTLFTALDERKRALSDLIRNVDALAIQLSGLVQDNEAQLGPALDKVEKVSDQLIRNKDNIDLGLRRMGPYSTALGEAVASGPWFNAYISNLSLPHYTQSLFHDLAPALDPNTGPQPPLEREPTMPGAPELNILDEFPGWGEGRTP</sequence>
<evidence type="ECO:0000259" key="4">
    <source>
        <dbReference type="Pfam" id="PF02470"/>
    </source>
</evidence>
<gene>
    <name evidence="6" type="ORF">K8V11_02695</name>
</gene>
<protein>
    <submittedName>
        <fullName evidence="6">MCE family protein</fullName>
    </submittedName>
</protein>
<feature type="domain" description="Mammalian cell entry C-terminal" evidence="5">
    <location>
        <begin position="145"/>
        <end position="311"/>
    </location>
</feature>
<evidence type="ECO:0000313" key="7">
    <source>
        <dbReference type="Proteomes" id="UP000776650"/>
    </source>
</evidence>
<keyword evidence="1" id="KW-0175">Coiled coil</keyword>
<evidence type="ECO:0000256" key="2">
    <source>
        <dbReference type="SAM" id="MobiDB-lite"/>
    </source>
</evidence>
<feature type="domain" description="Mce/MlaD" evidence="4">
    <location>
        <begin position="65"/>
        <end position="135"/>
    </location>
</feature>
<evidence type="ECO:0000259" key="5">
    <source>
        <dbReference type="Pfam" id="PF11887"/>
    </source>
</evidence>
<dbReference type="AlphaFoldDB" id="A0A921F1Y5"/>
<dbReference type="GO" id="GO:0005576">
    <property type="term" value="C:extracellular region"/>
    <property type="evidence" value="ECO:0007669"/>
    <property type="project" value="TreeGrafter"/>
</dbReference>
<reference evidence="6" key="1">
    <citation type="journal article" date="2021" name="PeerJ">
        <title>Extensive microbial diversity within the chicken gut microbiome revealed by metagenomics and culture.</title>
        <authorList>
            <person name="Gilroy R."/>
            <person name="Ravi A."/>
            <person name="Getino M."/>
            <person name="Pursley I."/>
            <person name="Horton D.L."/>
            <person name="Alikhan N.F."/>
            <person name="Baker D."/>
            <person name="Gharbi K."/>
            <person name="Hall N."/>
            <person name="Watson M."/>
            <person name="Adriaenssens E.M."/>
            <person name="Foster-Nyarko E."/>
            <person name="Jarju S."/>
            <person name="Secka A."/>
            <person name="Antonio M."/>
            <person name="Oren A."/>
            <person name="Chaudhuri R.R."/>
            <person name="La Ragione R."/>
            <person name="Hildebrand F."/>
            <person name="Pallen M.J."/>
        </authorList>
    </citation>
    <scope>NUCLEOTIDE SEQUENCE</scope>
    <source>
        <strain evidence="6">ChiGjej1B1-18357</strain>
    </source>
</reference>
<dbReference type="Pfam" id="PF02470">
    <property type="entry name" value="MlaD"/>
    <property type="match status" value="1"/>
</dbReference>
<keyword evidence="3" id="KW-1133">Transmembrane helix</keyword>
<name>A0A921F1Y5_9ACTN</name>
<keyword evidence="3" id="KW-0472">Membrane</keyword>
<dbReference type="Pfam" id="PF11887">
    <property type="entry name" value="Mce4_CUP1"/>
    <property type="match status" value="1"/>
</dbReference>
<dbReference type="PANTHER" id="PTHR33371">
    <property type="entry name" value="INTERMEMBRANE PHOSPHOLIPID TRANSPORT SYSTEM BINDING PROTEIN MLAD-RELATED"/>
    <property type="match status" value="1"/>
</dbReference>
<dbReference type="Proteomes" id="UP000776650">
    <property type="component" value="Unassembled WGS sequence"/>
</dbReference>
<feature type="region of interest" description="Disordered" evidence="2">
    <location>
        <begin position="352"/>
        <end position="390"/>
    </location>
</feature>